<name>A0A0A9EJJ4_ARUDO</name>
<proteinExistence type="predicted"/>
<reference evidence="1" key="2">
    <citation type="journal article" date="2015" name="Data Brief">
        <title>Shoot transcriptome of the giant reed, Arundo donax.</title>
        <authorList>
            <person name="Barrero R.A."/>
            <person name="Guerrero F.D."/>
            <person name="Moolhuijzen P."/>
            <person name="Goolsby J.A."/>
            <person name="Tidwell J."/>
            <person name="Bellgard S.E."/>
            <person name="Bellgard M.I."/>
        </authorList>
    </citation>
    <scope>NUCLEOTIDE SEQUENCE</scope>
    <source>
        <tissue evidence="1">Shoot tissue taken approximately 20 cm above the soil surface</tissue>
    </source>
</reference>
<protein>
    <submittedName>
        <fullName evidence="1">Uncharacterized protein</fullName>
    </submittedName>
</protein>
<organism evidence="1">
    <name type="scientific">Arundo donax</name>
    <name type="common">Giant reed</name>
    <name type="synonym">Donax arundinaceus</name>
    <dbReference type="NCBI Taxonomy" id="35708"/>
    <lineage>
        <taxon>Eukaryota</taxon>
        <taxon>Viridiplantae</taxon>
        <taxon>Streptophyta</taxon>
        <taxon>Embryophyta</taxon>
        <taxon>Tracheophyta</taxon>
        <taxon>Spermatophyta</taxon>
        <taxon>Magnoliopsida</taxon>
        <taxon>Liliopsida</taxon>
        <taxon>Poales</taxon>
        <taxon>Poaceae</taxon>
        <taxon>PACMAD clade</taxon>
        <taxon>Arundinoideae</taxon>
        <taxon>Arundineae</taxon>
        <taxon>Arundo</taxon>
    </lineage>
</organism>
<sequence>MSSFFCVNVLKKEQCIIILKKSSLPYVSITILFVHLKYTF</sequence>
<dbReference type="AlphaFoldDB" id="A0A0A9EJJ4"/>
<accession>A0A0A9EJJ4</accession>
<reference evidence="1" key="1">
    <citation type="submission" date="2014-09" db="EMBL/GenBank/DDBJ databases">
        <authorList>
            <person name="Magalhaes I.L.F."/>
            <person name="Oliveira U."/>
            <person name="Santos F.R."/>
            <person name="Vidigal T.H.D.A."/>
            <person name="Brescovit A.D."/>
            <person name="Santos A.J."/>
        </authorList>
    </citation>
    <scope>NUCLEOTIDE SEQUENCE</scope>
    <source>
        <tissue evidence="1">Shoot tissue taken approximately 20 cm above the soil surface</tissue>
    </source>
</reference>
<dbReference type="EMBL" id="GBRH01197629">
    <property type="protein sequence ID" value="JAE00267.1"/>
    <property type="molecule type" value="Transcribed_RNA"/>
</dbReference>
<evidence type="ECO:0000313" key="1">
    <source>
        <dbReference type="EMBL" id="JAE00267.1"/>
    </source>
</evidence>